<keyword evidence="3" id="KW-1003">Cell membrane</keyword>
<keyword evidence="4 7" id="KW-0812">Transmembrane</keyword>
<dbReference type="SUPFAM" id="SSF161098">
    <property type="entry name" value="MetI-like"/>
    <property type="match status" value="1"/>
</dbReference>
<evidence type="ECO:0000256" key="1">
    <source>
        <dbReference type="ARBA" id="ARBA00004651"/>
    </source>
</evidence>
<evidence type="ECO:0000256" key="7">
    <source>
        <dbReference type="RuleBase" id="RU363032"/>
    </source>
</evidence>
<evidence type="ECO:0000256" key="4">
    <source>
        <dbReference type="ARBA" id="ARBA00022692"/>
    </source>
</evidence>
<gene>
    <name evidence="9" type="ORF">GCM10022239_02300</name>
</gene>
<dbReference type="Gene3D" id="1.10.3720.10">
    <property type="entry name" value="MetI-like"/>
    <property type="match status" value="1"/>
</dbReference>
<reference evidence="10" key="1">
    <citation type="journal article" date="2019" name="Int. J. Syst. Evol. Microbiol.">
        <title>The Global Catalogue of Microorganisms (GCM) 10K type strain sequencing project: providing services to taxonomists for standard genome sequencing and annotation.</title>
        <authorList>
            <consortium name="The Broad Institute Genomics Platform"/>
            <consortium name="The Broad Institute Genome Sequencing Center for Infectious Disease"/>
            <person name="Wu L."/>
            <person name="Ma J."/>
        </authorList>
    </citation>
    <scope>NUCLEOTIDE SEQUENCE [LARGE SCALE GENOMIC DNA]</scope>
    <source>
        <strain evidence="10">JCM 16949</strain>
    </source>
</reference>
<accession>A0ABP7F432</accession>
<feature type="transmembrane region" description="Helical" evidence="7">
    <location>
        <begin position="51"/>
        <end position="68"/>
    </location>
</feature>
<dbReference type="PANTHER" id="PTHR43744:SF8">
    <property type="entry name" value="SN-GLYCEROL-3-PHOSPHATE TRANSPORT SYSTEM PERMEASE PROTEIN UGPE"/>
    <property type="match status" value="1"/>
</dbReference>
<dbReference type="PANTHER" id="PTHR43744">
    <property type="entry name" value="ABC TRANSPORTER PERMEASE PROTEIN MG189-RELATED-RELATED"/>
    <property type="match status" value="1"/>
</dbReference>
<feature type="transmembrane region" description="Helical" evidence="7">
    <location>
        <begin position="143"/>
        <end position="161"/>
    </location>
</feature>
<comment type="subcellular location">
    <subcellularLocation>
        <location evidence="1 7">Cell membrane</location>
        <topology evidence="1 7">Multi-pass membrane protein</topology>
    </subcellularLocation>
</comment>
<dbReference type="Pfam" id="PF00528">
    <property type="entry name" value="BPD_transp_1"/>
    <property type="match status" value="1"/>
</dbReference>
<dbReference type="InterPro" id="IPR000515">
    <property type="entry name" value="MetI-like"/>
</dbReference>
<evidence type="ECO:0000256" key="2">
    <source>
        <dbReference type="ARBA" id="ARBA00022448"/>
    </source>
</evidence>
<evidence type="ECO:0000256" key="3">
    <source>
        <dbReference type="ARBA" id="ARBA00022475"/>
    </source>
</evidence>
<dbReference type="InterPro" id="IPR035906">
    <property type="entry name" value="MetI-like_sf"/>
</dbReference>
<evidence type="ECO:0000259" key="8">
    <source>
        <dbReference type="PROSITE" id="PS50928"/>
    </source>
</evidence>
<keyword evidence="10" id="KW-1185">Reference proteome</keyword>
<keyword evidence="6 7" id="KW-0472">Membrane</keyword>
<comment type="similarity">
    <text evidence="7">Belongs to the binding-protein-dependent transport system permease family.</text>
</comment>
<evidence type="ECO:0000313" key="9">
    <source>
        <dbReference type="EMBL" id="GAA3729123.1"/>
    </source>
</evidence>
<name>A0ABP7F432_9MICO</name>
<feature type="transmembrane region" description="Helical" evidence="7">
    <location>
        <begin position="242"/>
        <end position="263"/>
    </location>
</feature>
<evidence type="ECO:0000256" key="5">
    <source>
        <dbReference type="ARBA" id="ARBA00022989"/>
    </source>
</evidence>
<keyword evidence="2 7" id="KW-0813">Transport</keyword>
<feature type="domain" description="ABC transmembrane type-1" evidence="8">
    <location>
        <begin position="76"/>
        <end position="265"/>
    </location>
</feature>
<dbReference type="CDD" id="cd06261">
    <property type="entry name" value="TM_PBP2"/>
    <property type="match status" value="1"/>
</dbReference>
<dbReference type="Proteomes" id="UP001501004">
    <property type="component" value="Unassembled WGS sequence"/>
</dbReference>
<keyword evidence="5 7" id="KW-1133">Transmembrane helix</keyword>
<protein>
    <submittedName>
        <fullName evidence="9">Carbohydrate ABC transporter permease</fullName>
    </submittedName>
</protein>
<comment type="caution">
    <text evidence="9">The sequence shown here is derived from an EMBL/GenBank/DDBJ whole genome shotgun (WGS) entry which is preliminary data.</text>
</comment>
<evidence type="ECO:0000313" key="10">
    <source>
        <dbReference type="Proteomes" id="UP001501004"/>
    </source>
</evidence>
<proteinExistence type="inferred from homology"/>
<organism evidence="9 10">
    <name type="scientific">Leifsonella bigeumensis</name>
    <dbReference type="NCBI Taxonomy" id="433643"/>
    <lineage>
        <taxon>Bacteria</taxon>
        <taxon>Bacillati</taxon>
        <taxon>Actinomycetota</taxon>
        <taxon>Actinomycetes</taxon>
        <taxon>Micrococcales</taxon>
        <taxon>Microbacteriaceae</taxon>
        <taxon>Leifsonella</taxon>
    </lineage>
</organism>
<feature type="transmembrane region" description="Helical" evidence="7">
    <location>
        <begin position="80"/>
        <end position="104"/>
    </location>
</feature>
<dbReference type="EMBL" id="BAABAE010000001">
    <property type="protein sequence ID" value="GAA3729123.1"/>
    <property type="molecule type" value="Genomic_DNA"/>
</dbReference>
<sequence length="280" mass="30276">MRPVKSKLSLVALSIVAIVVSFLAMAPLLWAIVSAFRPAGDIFRYMNPLTWLTVLPIPATLDNFVVVWESSFPLALANSVLVTTVTVALGLAISVPAAFALSALNFRGRGLLFAIVLVSFLIPFDSIAIPLSTMFRTLKLSDSYLGIILPAIGNGLAIFQLRQFFLNIPVELKEAARLDGLGWFGLMSRIYIPLAKPAILGAGLLIFIFQWQSYLWPLLIAPDPQFILAPIAIANYAEQYNVAYGAVFLAGVVTAIVPLLVLLATQRLFVQSIATTGSKG</sequence>
<dbReference type="RefSeq" id="WP_344752876.1">
    <property type="nucleotide sequence ID" value="NZ_BAABAE010000001.1"/>
</dbReference>
<dbReference type="PROSITE" id="PS50928">
    <property type="entry name" value="ABC_TM1"/>
    <property type="match status" value="1"/>
</dbReference>
<feature type="transmembrane region" description="Helical" evidence="7">
    <location>
        <begin position="181"/>
        <end position="207"/>
    </location>
</feature>
<evidence type="ECO:0000256" key="6">
    <source>
        <dbReference type="ARBA" id="ARBA00023136"/>
    </source>
</evidence>
<feature type="transmembrane region" description="Helical" evidence="7">
    <location>
        <begin position="110"/>
        <end position="131"/>
    </location>
</feature>